<evidence type="ECO:0000313" key="2">
    <source>
        <dbReference type="Proteomes" id="UP001610432"/>
    </source>
</evidence>
<keyword evidence="2" id="KW-1185">Reference proteome</keyword>
<dbReference type="Proteomes" id="UP001610432">
    <property type="component" value="Unassembled WGS sequence"/>
</dbReference>
<name>A0ABR4L955_9EURO</name>
<dbReference type="GeneID" id="98142551"/>
<protein>
    <submittedName>
        <fullName evidence="1">Uncharacterized protein</fullName>
    </submittedName>
</protein>
<evidence type="ECO:0000313" key="1">
    <source>
        <dbReference type="EMBL" id="KAL2860699.1"/>
    </source>
</evidence>
<dbReference type="EMBL" id="JBFXLQ010000088">
    <property type="protein sequence ID" value="KAL2860699.1"/>
    <property type="molecule type" value="Genomic_DNA"/>
</dbReference>
<proteinExistence type="predicted"/>
<dbReference type="RefSeq" id="XP_070880593.1">
    <property type="nucleotide sequence ID" value="XM_071027479.1"/>
</dbReference>
<gene>
    <name evidence="1" type="ORF">BJX67DRAFT_329356</name>
</gene>
<reference evidence="1 2" key="1">
    <citation type="submission" date="2024-07" db="EMBL/GenBank/DDBJ databases">
        <title>Section-level genome sequencing and comparative genomics of Aspergillus sections Usti and Cavernicolus.</title>
        <authorList>
            <consortium name="Lawrence Berkeley National Laboratory"/>
            <person name="Nybo J.L."/>
            <person name="Vesth T.C."/>
            <person name="Theobald S."/>
            <person name="Frisvad J.C."/>
            <person name="Larsen T.O."/>
            <person name="Kjaerboelling I."/>
            <person name="Rothschild-Mancinelli K."/>
            <person name="Lyhne E.K."/>
            <person name="Kogle M.E."/>
            <person name="Barry K."/>
            <person name="Clum A."/>
            <person name="Na H."/>
            <person name="Ledsgaard L."/>
            <person name="Lin J."/>
            <person name="Lipzen A."/>
            <person name="Kuo A."/>
            <person name="Riley R."/>
            <person name="Mondo S."/>
            <person name="Labutti K."/>
            <person name="Haridas S."/>
            <person name="Pangalinan J."/>
            <person name="Salamov A.A."/>
            <person name="Simmons B.A."/>
            <person name="Magnuson J.K."/>
            <person name="Chen J."/>
            <person name="Drula E."/>
            <person name="Henrissat B."/>
            <person name="Wiebenga A."/>
            <person name="Lubbers R.J."/>
            <person name="Gomes A.C."/>
            <person name="Macurrencykelacurrency M.R."/>
            <person name="Stajich J."/>
            <person name="Grigoriev I.V."/>
            <person name="Mortensen U.H."/>
            <person name="De Vries R.P."/>
            <person name="Baker S.E."/>
            <person name="Andersen M.R."/>
        </authorList>
    </citation>
    <scope>NUCLEOTIDE SEQUENCE [LARGE SCALE GENOMIC DNA]</scope>
    <source>
        <strain evidence="1 2">CBS 449.75</strain>
    </source>
</reference>
<comment type="caution">
    <text evidence="1">The sequence shown here is derived from an EMBL/GenBank/DDBJ whole genome shotgun (WGS) entry which is preliminary data.</text>
</comment>
<sequence>MCVYCHFLKAKGLVHGRPLYSSMARGDGGEQRVLDVSEGRDRTRFETSSFMDATGVIHGSRVDVGLVRLLPKGNSMTSEHVSQVEQSKTVDIDGNGNDGGKPWNMSHDDRISSLFLLPYQDSQLPCVPPLPACLPSEYLSRRLSIGLPT</sequence>
<organism evidence="1 2">
    <name type="scientific">Aspergillus lucknowensis</name>
    <dbReference type="NCBI Taxonomy" id="176173"/>
    <lineage>
        <taxon>Eukaryota</taxon>
        <taxon>Fungi</taxon>
        <taxon>Dikarya</taxon>
        <taxon>Ascomycota</taxon>
        <taxon>Pezizomycotina</taxon>
        <taxon>Eurotiomycetes</taxon>
        <taxon>Eurotiomycetidae</taxon>
        <taxon>Eurotiales</taxon>
        <taxon>Aspergillaceae</taxon>
        <taxon>Aspergillus</taxon>
        <taxon>Aspergillus subgen. Nidulantes</taxon>
    </lineage>
</organism>
<accession>A0ABR4L955</accession>